<comment type="caution">
    <text evidence="4">The sequence shown here is derived from an EMBL/GenBank/DDBJ whole genome shotgun (WGS) entry which is preliminary data.</text>
</comment>
<dbReference type="EMBL" id="LFWA01000016">
    <property type="protein sequence ID" value="KTW26864.1"/>
    <property type="molecule type" value="Genomic_DNA"/>
</dbReference>
<dbReference type="SUPFAM" id="SSF160369">
    <property type="entry name" value="Ribosomal protein L10-like"/>
    <property type="match status" value="1"/>
</dbReference>
<comment type="similarity">
    <text evidence="1">Belongs to the universal ribosomal protein uL10 family.</text>
</comment>
<keyword evidence="3" id="KW-0687">Ribonucleoprotein</keyword>
<dbReference type="GO" id="GO:0005840">
    <property type="term" value="C:ribosome"/>
    <property type="evidence" value="ECO:0007669"/>
    <property type="project" value="UniProtKB-KW"/>
</dbReference>
<dbReference type="STRING" id="1408657.A0A0W4ZEQ1"/>
<dbReference type="Pfam" id="PF00466">
    <property type="entry name" value="Ribosomal_L10"/>
    <property type="match status" value="1"/>
</dbReference>
<accession>A0A0W4ZEQ1</accession>
<dbReference type="InterPro" id="IPR001790">
    <property type="entry name" value="Ribosomal_uL10"/>
</dbReference>
<evidence type="ECO:0000256" key="3">
    <source>
        <dbReference type="ARBA" id="ARBA00023274"/>
    </source>
</evidence>
<dbReference type="AlphaFoldDB" id="A0A0W4ZEQ1"/>
<protein>
    <recommendedName>
        <fullName evidence="6">Ribosomal protein L10</fullName>
    </recommendedName>
</protein>
<evidence type="ECO:0000313" key="4">
    <source>
        <dbReference type="EMBL" id="KTW26864.1"/>
    </source>
</evidence>
<dbReference type="Proteomes" id="UP000053447">
    <property type="component" value="Unassembled WGS sequence"/>
</dbReference>
<dbReference type="PANTHER" id="PTHR11560">
    <property type="entry name" value="39S RIBOSOMAL PROTEIN L10, MITOCHONDRIAL"/>
    <property type="match status" value="1"/>
</dbReference>
<evidence type="ECO:0008006" key="6">
    <source>
        <dbReference type="Google" id="ProtNLM"/>
    </source>
</evidence>
<sequence>MQAICSFFQKNNFLTIKKRTFSFLKPSTSSIHPTFINKKQKVAYQQISIKQIHPGFGLIHFYSKKSLITPKEKKNFIYSTYLRIIQSHLTFLLVKQNNINSKSWRRLRKQLHTVNAKIKVIRNHLFIRALQTIRTDTNEYRDKSIPLELKINALEVLETLFSGPTAIITLADRAEPSSLKYIIDLINKSNNQLQLLGGLFENELADTEMLLSIKALPDRSILHTQLICSLIAGSNKLLQILQYPSKTLALTLDTRVHTQIPEDISTASKTTI</sequence>
<dbReference type="Gene3D" id="3.30.70.1730">
    <property type="match status" value="1"/>
</dbReference>
<name>A0A0W4ZEQ1_PNEJ7</name>
<dbReference type="VEuPathDB" id="FungiDB:T551_03326"/>
<dbReference type="InterPro" id="IPR047865">
    <property type="entry name" value="Ribosomal_uL10_bac_type"/>
</dbReference>
<keyword evidence="5" id="KW-1185">Reference proteome</keyword>
<organism evidence="4 5">
    <name type="scientific">Pneumocystis jirovecii (strain RU7)</name>
    <name type="common">Human pneumocystis pneumonia agent</name>
    <dbReference type="NCBI Taxonomy" id="1408657"/>
    <lineage>
        <taxon>Eukaryota</taxon>
        <taxon>Fungi</taxon>
        <taxon>Dikarya</taxon>
        <taxon>Ascomycota</taxon>
        <taxon>Taphrinomycotina</taxon>
        <taxon>Pneumocystomycetes</taxon>
        <taxon>Pneumocystaceae</taxon>
        <taxon>Pneumocystis</taxon>
    </lineage>
</organism>
<dbReference type="OrthoDB" id="360689at2759"/>
<evidence type="ECO:0000313" key="5">
    <source>
        <dbReference type="Proteomes" id="UP000053447"/>
    </source>
</evidence>
<keyword evidence="2" id="KW-0689">Ribosomal protein</keyword>
<dbReference type="InterPro" id="IPR043141">
    <property type="entry name" value="Ribosomal_uL10-like_sf"/>
</dbReference>
<dbReference type="eggNOG" id="ENOG502QRUI">
    <property type="taxonomic scope" value="Eukaryota"/>
</dbReference>
<proteinExistence type="inferred from homology"/>
<gene>
    <name evidence="4" type="ORF">T551_03326</name>
</gene>
<reference evidence="5" key="1">
    <citation type="journal article" date="2016" name="Nat. Commun.">
        <title>Genome analysis of three Pneumocystis species reveals adaptation mechanisms to life exclusively in mammalian hosts.</title>
        <authorList>
            <person name="Ma L."/>
            <person name="Chen Z."/>
            <person name="Huang D.W."/>
            <person name="Kutty G."/>
            <person name="Ishihara M."/>
            <person name="Wang H."/>
            <person name="Abouelleil A."/>
            <person name="Bishop L."/>
            <person name="Davey E."/>
            <person name="Deng R."/>
            <person name="Deng X."/>
            <person name="Fan L."/>
            <person name="Fantoni G."/>
            <person name="Fitzgerald M."/>
            <person name="Gogineni E."/>
            <person name="Goldberg J.M."/>
            <person name="Handley G."/>
            <person name="Hu X."/>
            <person name="Huber C."/>
            <person name="Jiao X."/>
            <person name="Jones K."/>
            <person name="Levin J.Z."/>
            <person name="Liu Y."/>
            <person name="Macdonald P."/>
            <person name="Melnikov A."/>
            <person name="Raley C."/>
            <person name="Sassi M."/>
            <person name="Sherman B.T."/>
            <person name="Song X."/>
            <person name="Sykes S."/>
            <person name="Tran B."/>
            <person name="Walsh L."/>
            <person name="Xia Y."/>
            <person name="Yang J."/>
            <person name="Young S."/>
            <person name="Zeng Q."/>
            <person name="Zheng X."/>
            <person name="Stephens R."/>
            <person name="Nusbaum C."/>
            <person name="Birren B.W."/>
            <person name="Azadi P."/>
            <person name="Lempicki R.A."/>
            <person name="Cuomo C.A."/>
            <person name="Kovacs J.A."/>
        </authorList>
    </citation>
    <scope>NUCLEOTIDE SEQUENCE [LARGE SCALE GENOMIC DNA]</scope>
    <source>
        <strain evidence="5">RU7</strain>
    </source>
</reference>
<dbReference type="RefSeq" id="XP_018228195.1">
    <property type="nucleotide sequence ID" value="XM_018375589.1"/>
</dbReference>
<evidence type="ECO:0000256" key="2">
    <source>
        <dbReference type="ARBA" id="ARBA00022980"/>
    </source>
</evidence>
<dbReference type="GO" id="GO:1990904">
    <property type="term" value="C:ribonucleoprotein complex"/>
    <property type="evidence" value="ECO:0007669"/>
    <property type="project" value="UniProtKB-KW"/>
</dbReference>
<evidence type="ECO:0000256" key="1">
    <source>
        <dbReference type="ARBA" id="ARBA00008889"/>
    </source>
</evidence>
<dbReference type="GeneID" id="28941844"/>